<name>A0A0K8NX17_PISS1</name>
<organism evidence="2 3">
    <name type="scientific">Piscinibacter sakaiensis</name>
    <name type="common">Ideonella sakaiensis</name>
    <dbReference type="NCBI Taxonomy" id="1547922"/>
    <lineage>
        <taxon>Bacteria</taxon>
        <taxon>Pseudomonadati</taxon>
        <taxon>Pseudomonadota</taxon>
        <taxon>Betaproteobacteria</taxon>
        <taxon>Burkholderiales</taxon>
        <taxon>Sphaerotilaceae</taxon>
        <taxon>Piscinibacter</taxon>
    </lineage>
</organism>
<evidence type="ECO:0000313" key="3">
    <source>
        <dbReference type="Proteomes" id="UP000037660"/>
    </source>
</evidence>
<dbReference type="EMBL" id="BBYR01000011">
    <property type="protein sequence ID" value="GAP34829.1"/>
    <property type="molecule type" value="Genomic_DNA"/>
</dbReference>
<comment type="caution">
    <text evidence="2">The sequence shown here is derived from an EMBL/GenBank/DDBJ whole genome shotgun (WGS) entry which is preliminary data.</text>
</comment>
<reference evidence="3" key="1">
    <citation type="submission" date="2015-07" db="EMBL/GenBank/DDBJ databases">
        <title>Discovery of a poly(ethylene terephthalate assimilation.</title>
        <authorList>
            <person name="Yoshida S."/>
            <person name="Hiraga K."/>
            <person name="Takehana T."/>
            <person name="Taniguchi I."/>
            <person name="Yamaji H."/>
            <person name="Maeda Y."/>
            <person name="Toyohara K."/>
            <person name="Miyamoto K."/>
            <person name="Kimura Y."/>
            <person name="Oda K."/>
        </authorList>
    </citation>
    <scope>NUCLEOTIDE SEQUENCE [LARGE SCALE GENOMIC DNA]</scope>
    <source>
        <strain evidence="3">NBRC 110686 / TISTR 2288 / 201-F6</strain>
    </source>
</reference>
<protein>
    <submittedName>
        <fullName evidence="2">Uncharacterized protein</fullName>
    </submittedName>
</protein>
<proteinExistence type="predicted"/>
<feature type="region of interest" description="Disordered" evidence="1">
    <location>
        <begin position="1"/>
        <end position="42"/>
    </location>
</feature>
<dbReference type="AlphaFoldDB" id="A0A0K8NX17"/>
<sequence length="42" mass="4401">MMAQARHPAAGGGSDPTLHCPEPRRGPPLAVPAARRSRRPCA</sequence>
<evidence type="ECO:0000256" key="1">
    <source>
        <dbReference type="SAM" id="MobiDB-lite"/>
    </source>
</evidence>
<gene>
    <name evidence="2" type="ORF">ISF6_0312</name>
</gene>
<dbReference type="Proteomes" id="UP000037660">
    <property type="component" value="Unassembled WGS sequence"/>
</dbReference>
<keyword evidence="3" id="KW-1185">Reference proteome</keyword>
<reference evidence="2 3" key="2">
    <citation type="journal article" date="2016" name="Science">
        <title>A bacterium that degrades and assimilates poly(ethylene terephthalate).</title>
        <authorList>
            <person name="Yoshida S."/>
            <person name="Hiraga K."/>
            <person name="Takehana T."/>
            <person name="Taniguchi I."/>
            <person name="Yamaji H."/>
            <person name="Maeda Y."/>
            <person name="Toyohara K."/>
            <person name="Miyamoto K."/>
            <person name="Kimura Y."/>
            <person name="Oda K."/>
        </authorList>
    </citation>
    <scope>NUCLEOTIDE SEQUENCE [LARGE SCALE GENOMIC DNA]</scope>
    <source>
        <strain evidence="3">NBRC 110686 / TISTR 2288 / 201-F6</strain>
    </source>
</reference>
<accession>A0A0K8NX17</accession>
<evidence type="ECO:0000313" key="2">
    <source>
        <dbReference type="EMBL" id="GAP34829.1"/>
    </source>
</evidence>
<dbReference type="STRING" id="1547922.ISF6_0312"/>